<dbReference type="RefSeq" id="WP_123638770.1">
    <property type="nucleotide sequence ID" value="NZ_RJUK01000001.1"/>
</dbReference>
<evidence type="ECO:0000259" key="6">
    <source>
        <dbReference type="Pfam" id="PF22244"/>
    </source>
</evidence>
<reference evidence="7 8" key="1">
    <citation type="submission" date="2018-11" db="EMBL/GenBank/DDBJ databases">
        <title>Genomic Encyclopedia of Type Strains, Phase IV (KMG-IV): sequencing the most valuable type-strain genomes for metagenomic binning, comparative biology and taxonomic classification.</title>
        <authorList>
            <person name="Goeker M."/>
        </authorList>
    </citation>
    <scope>NUCLEOTIDE SEQUENCE [LARGE SCALE GENOMIC DNA]</scope>
    <source>
        <strain evidence="7 8">DSM 16974</strain>
    </source>
</reference>
<dbReference type="AlphaFoldDB" id="A0A3N1NSN0"/>
<evidence type="ECO:0000256" key="1">
    <source>
        <dbReference type="ARBA" id="ARBA00022487"/>
    </source>
</evidence>
<sequence length="427" mass="45722">MNHKIKSMVSSLATLTLSFSLLNACAGGGTMQSSSERRPVTTENSGEGCPVPTLPDASNLAVIKTLPDPFLGLDGHRITERDQWRCRRQETLQQVQQYESGIKPGKPERVSGRVSAKSVTVTVHHQGKTIEFNAPVTLPNAGQAPYPAIITLGPATLDSELLSDKGVAIISVDNNELGAQSGANSRGNGLFYDLYGKDHSASSMTAWAWGVSRLIDVLQESDEGLIAANRLAVTGCSRNGKGALLAGALDERVALTIPQESGAGGAVAWRVAQAMAEEGVNVQTLSHAAGEQPWFRAGFGSEFGNNKVTRLPFDHHQLMGLVAPRGLLVLDNDIDWLGPIPAYIGTSAAREIYRALGVEANIAYSENGGHRHCALPDHQRDLLEGFVNRFLLDRPGTTGIFRSTLAEEDAVAPWVEWTTPDLSESPD</sequence>
<evidence type="ECO:0000313" key="8">
    <source>
        <dbReference type="Proteomes" id="UP000273643"/>
    </source>
</evidence>
<accession>A0A3N1NSN0</accession>
<evidence type="ECO:0000313" key="7">
    <source>
        <dbReference type="EMBL" id="ROQ21852.1"/>
    </source>
</evidence>
<evidence type="ECO:0000256" key="4">
    <source>
        <dbReference type="SAM" id="MobiDB-lite"/>
    </source>
</evidence>
<organism evidence="7 8">
    <name type="scientific">Marinimicrobium koreense</name>
    <dbReference type="NCBI Taxonomy" id="306545"/>
    <lineage>
        <taxon>Bacteria</taxon>
        <taxon>Pseudomonadati</taxon>
        <taxon>Pseudomonadota</taxon>
        <taxon>Gammaproteobacteria</taxon>
        <taxon>Cellvibrionales</taxon>
        <taxon>Cellvibrionaceae</taxon>
        <taxon>Marinimicrobium</taxon>
    </lineage>
</organism>
<dbReference type="GO" id="GO:0052689">
    <property type="term" value="F:carboxylic ester hydrolase activity"/>
    <property type="evidence" value="ECO:0007669"/>
    <property type="project" value="UniProtKB-KW"/>
</dbReference>
<keyword evidence="1" id="KW-0719">Serine esterase</keyword>
<comment type="caution">
    <text evidence="7">The sequence shown here is derived from an EMBL/GenBank/DDBJ whole genome shotgun (WGS) entry which is preliminary data.</text>
</comment>
<feature type="signal peptide" evidence="5">
    <location>
        <begin position="1"/>
        <end position="26"/>
    </location>
</feature>
<keyword evidence="3" id="KW-0378">Hydrolase</keyword>
<feature type="domain" description="4-O-methyl-glucuronoyl methylesterase-like" evidence="6">
    <location>
        <begin position="121"/>
        <end position="357"/>
    </location>
</feature>
<protein>
    <recommendedName>
        <fullName evidence="6">4-O-methyl-glucuronoyl methylesterase-like domain-containing protein</fullName>
    </recommendedName>
</protein>
<name>A0A3N1NSN0_9GAMM</name>
<dbReference type="InterPro" id="IPR029058">
    <property type="entry name" value="AB_hydrolase_fold"/>
</dbReference>
<evidence type="ECO:0000256" key="5">
    <source>
        <dbReference type="SAM" id="SignalP"/>
    </source>
</evidence>
<dbReference type="EMBL" id="RJUK01000001">
    <property type="protein sequence ID" value="ROQ21852.1"/>
    <property type="molecule type" value="Genomic_DNA"/>
</dbReference>
<proteinExistence type="predicted"/>
<dbReference type="Gene3D" id="3.40.50.1820">
    <property type="entry name" value="alpha/beta hydrolase"/>
    <property type="match status" value="1"/>
</dbReference>
<dbReference type="Proteomes" id="UP000273643">
    <property type="component" value="Unassembled WGS sequence"/>
</dbReference>
<evidence type="ECO:0000256" key="3">
    <source>
        <dbReference type="ARBA" id="ARBA00022801"/>
    </source>
</evidence>
<feature type="chain" id="PRO_5018209597" description="4-O-methyl-glucuronoyl methylesterase-like domain-containing protein" evidence="5">
    <location>
        <begin position="27"/>
        <end position="427"/>
    </location>
</feature>
<evidence type="ECO:0000256" key="2">
    <source>
        <dbReference type="ARBA" id="ARBA00022729"/>
    </source>
</evidence>
<feature type="region of interest" description="Disordered" evidence="4">
    <location>
        <begin position="28"/>
        <end position="53"/>
    </location>
</feature>
<dbReference type="InterPro" id="IPR054579">
    <property type="entry name" value="GCE-like_dom"/>
</dbReference>
<keyword evidence="8" id="KW-1185">Reference proteome</keyword>
<keyword evidence="2 5" id="KW-0732">Signal</keyword>
<gene>
    <name evidence="7" type="ORF">EDC38_2480</name>
</gene>
<dbReference type="SUPFAM" id="SSF53474">
    <property type="entry name" value="alpha/beta-Hydrolases"/>
    <property type="match status" value="1"/>
</dbReference>
<dbReference type="Pfam" id="PF22244">
    <property type="entry name" value="GCE_fung"/>
    <property type="match status" value="1"/>
</dbReference>
<dbReference type="OrthoDB" id="217645at2"/>